<accession>G4ZU36</accession>
<feature type="compositionally biased region" description="Low complexity" evidence="1">
    <location>
        <begin position="1"/>
        <end position="12"/>
    </location>
</feature>
<reference evidence="2 3" key="1">
    <citation type="journal article" date="2006" name="Science">
        <title>Phytophthora genome sequences uncover evolutionary origins and mechanisms of pathogenesis.</title>
        <authorList>
            <person name="Tyler B.M."/>
            <person name="Tripathy S."/>
            <person name="Zhang X."/>
            <person name="Dehal P."/>
            <person name="Jiang R.H."/>
            <person name="Aerts A."/>
            <person name="Arredondo F.D."/>
            <person name="Baxter L."/>
            <person name="Bensasson D."/>
            <person name="Beynon J.L."/>
            <person name="Chapman J."/>
            <person name="Damasceno C.M."/>
            <person name="Dorrance A.E."/>
            <person name="Dou D."/>
            <person name="Dickerman A.W."/>
            <person name="Dubchak I.L."/>
            <person name="Garbelotto M."/>
            <person name="Gijzen M."/>
            <person name="Gordon S.G."/>
            <person name="Govers F."/>
            <person name="Grunwald N.J."/>
            <person name="Huang W."/>
            <person name="Ivors K.L."/>
            <person name="Jones R.W."/>
            <person name="Kamoun S."/>
            <person name="Krampis K."/>
            <person name="Lamour K.H."/>
            <person name="Lee M.K."/>
            <person name="McDonald W.H."/>
            <person name="Medina M."/>
            <person name="Meijer H.J."/>
            <person name="Nordberg E.K."/>
            <person name="Maclean D.J."/>
            <person name="Ospina-Giraldo M.D."/>
            <person name="Morris P.F."/>
            <person name="Phuntumart V."/>
            <person name="Putnam N.H."/>
            <person name="Rash S."/>
            <person name="Rose J.K."/>
            <person name="Sakihama Y."/>
            <person name="Salamov A.A."/>
            <person name="Savidor A."/>
            <person name="Scheuring C.F."/>
            <person name="Smith B.M."/>
            <person name="Sobral B.W."/>
            <person name="Terry A."/>
            <person name="Torto-Alalibo T.A."/>
            <person name="Win J."/>
            <person name="Xu Z."/>
            <person name="Zhang H."/>
            <person name="Grigoriev I.V."/>
            <person name="Rokhsar D.S."/>
            <person name="Boore J.L."/>
        </authorList>
    </citation>
    <scope>NUCLEOTIDE SEQUENCE [LARGE SCALE GENOMIC DNA]</scope>
    <source>
        <strain evidence="2 3">P6497</strain>
    </source>
</reference>
<dbReference type="Proteomes" id="UP000002640">
    <property type="component" value="Unassembled WGS sequence"/>
</dbReference>
<dbReference type="RefSeq" id="XP_009530739.1">
    <property type="nucleotide sequence ID" value="XM_009532444.1"/>
</dbReference>
<dbReference type="AlphaFoldDB" id="G4ZU36"/>
<dbReference type="EMBL" id="JH159156">
    <property type="protein sequence ID" value="EGZ13310.1"/>
    <property type="molecule type" value="Genomic_DNA"/>
</dbReference>
<name>G4ZU36_PHYSP</name>
<organism evidence="2 3">
    <name type="scientific">Phytophthora sojae (strain P6497)</name>
    <name type="common">Soybean stem and root rot agent</name>
    <name type="synonym">Phytophthora megasperma f. sp. glycines</name>
    <dbReference type="NCBI Taxonomy" id="1094619"/>
    <lineage>
        <taxon>Eukaryota</taxon>
        <taxon>Sar</taxon>
        <taxon>Stramenopiles</taxon>
        <taxon>Oomycota</taxon>
        <taxon>Peronosporomycetes</taxon>
        <taxon>Peronosporales</taxon>
        <taxon>Peronosporaceae</taxon>
        <taxon>Phytophthora</taxon>
    </lineage>
</organism>
<evidence type="ECO:0000313" key="3">
    <source>
        <dbReference type="Proteomes" id="UP000002640"/>
    </source>
</evidence>
<dbReference type="KEGG" id="psoj:PHYSODRAFT_335069"/>
<evidence type="ECO:0000313" key="2">
    <source>
        <dbReference type="EMBL" id="EGZ13310.1"/>
    </source>
</evidence>
<evidence type="ECO:0000256" key="1">
    <source>
        <dbReference type="SAM" id="MobiDB-lite"/>
    </source>
</evidence>
<sequence length="57" mass="5921">MDAASDSADPAPGTRQVKKRFPDRAALSSKSNPAELIGEKCSSKLNSAVSELGCPDD</sequence>
<proteinExistence type="predicted"/>
<protein>
    <submittedName>
        <fullName evidence="2">Uncharacterized protein</fullName>
    </submittedName>
</protein>
<dbReference type="InParanoid" id="G4ZU36"/>
<keyword evidence="3" id="KW-1185">Reference proteome</keyword>
<feature type="region of interest" description="Disordered" evidence="1">
    <location>
        <begin position="1"/>
        <end position="33"/>
    </location>
</feature>
<dbReference type="GeneID" id="20646918"/>
<gene>
    <name evidence="2" type="ORF">PHYSODRAFT_335069</name>
</gene>